<proteinExistence type="predicted"/>
<evidence type="ECO:0000256" key="1">
    <source>
        <dbReference type="SAM" id="Phobius"/>
    </source>
</evidence>
<accession>A0A7X1RLZ6</accession>
<dbReference type="EMBL" id="WIJK01000018">
    <property type="protein sequence ID" value="MQQ52685.1"/>
    <property type="molecule type" value="Genomic_DNA"/>
</dbReference>
<keyword evidence="1" id="KW-0812">Transmembrane</keyword>
<feature type="transmembrane region" description="Helical" evidence="1">
    <location>
        <begin position="33"/>
        <end position="56"/>
    </location>
</feature>
<gene>
    <name evidence="2" type="ORF">GEZ89_06940</name>
</gene>
<dbReference type="AlphaFoldDB" id="A0A7X1RLZ6"/>
<keyword evidence="1" id="KW-0472">Membrane</keyword>
<comment type="caution">
    <text evidence="2">The sequence shown here is derived from an EMBL/GenBank/DDBJ whole genome shotgun (WGS) entry which is preliminary data.</text>
</comment>
<organism evidence="2 3">
    <name type="scientific">Streptococcus mitis</name>
    <dbReference type="NCBI Taxonomy" id="28037"/>
    <lineage>
        <taxon>Bacteria</taxon>
        <taxon>Bacillati</taxon>
        <taxon>Bacillota</taxon>
        <taxon>Bacilli</taxon>
        <taxon>Lactobacillales</taxon>
        <taxon>Streptococcaceae</taxon>
        <taxon>Streptococcus</taxon>
        <taxon>Streptococcus mitis group</taxon>
    </lineage>
</organism>
<evidence type="ECO:0000313" key="2">
    <source>
        <dbReference type="EMBL" id="MQQ52685.1"/>
    </source>
</evidence>
<feature type="transmembrane region" description="Helical" evidence="1">
    <location>
        <begin position="84"/>
        <end position="114"/>
    </location>
</feature>
<reference evidence="2 3" key="1">
    <citation type="submission" date="2019-10" db="EMBL/GenBank/DDBJ databases">
        <title>Streptococcus mitis of the oral and urogenital tracts.</title>
        <authorList>
            <person name="Price T."/>
            <person name="Mores C.R."/>
            <person name="Putonti C."/>
            <person name="Wolfe A.J."/>
        </authorList>
    </citation>
    <scope>NUCLEOTIDE SEQUENCE [LARGE SCALE GENOMIC DNA]</scope>
    <source>
        <strain evidence="2 3">SM16</strain>
    </source>
</reference>
<dbReference type="Proteomes" id="UP000467560">
    <property type="component" value="Unassembled WGS sequence"/>
</dbReference>
<evidence type="ECO:0000313" key="3">
    <source>
        <dbReference type="Proteomes" id="UP000467560"/>
    </source>
</evidence>
<protein>
    <submittedName>
        <fullName evidence="2">Uncharacterized protein</fullName>
    </submittedName>
</protein>
<feature type="transmembrane region" description="Helical" evidence="1">
    <location>
        <begin position="120"/>
        <end position="136"/>
    </location>
</feature>
<sequence>MKFLKRLFLSFSSFFPGLILFIFTINICPNVENLLASITKIIILIIVMLVVAFVTLNNFEKKEKSDTANIVSIQPVEHEIIPTYIGLFVIMLGLGSLSFIYQIFIVFFIFVIWFVLMEKSYYFNLIWLLVFKYRYYKVQDEIGNTYIIYSKENDVKEVGKIQNLVRINNFTFLEKK</sequence>
<name>A0A7X1RLZ6_STRMT</name>
<keyword evidence="1" id="KW-1133">Transmembrane helix</keyword>
<dbReference type="RefSeq" id="WP_153225452.1">
    <property type="nucleotide sequence ID" value="NZ_WIJK01000018.1"/>
</dbReference>
<feature type="transmembrane region" description="Helical" evidence="1">
    <location>
        <begin position="7"/>
        <end position="27"/>
    </location>
</feature>